<sequence>MKRICLLIGAPGSDTKGNYLNGVSVDMERMRQYLYSNVGGAWYPNEIEQVVNPSEHKLLSLLNEIKYSDYSLILFSGHGGTSIKNGKTYIEINSDGDDFEAEGLINYTDREVVIIDSCRSYFTPPTSLQGGTYYKSLINEQTNLALKHRRFYDEQVLAADPGSLILYACSIGETANDTSEGGIFTQSLISTGNNINNYNDRNIFQELNYTFNTAKNLVSQRFRTQHPTMEGSIRRNTWFPFAVKV</sequence>
<evidence type="ECO:0000313" key="3">
    <source>
        <dbReference type="Proteomes" id="UP000006324"/>
    </source>
</evidence>
<dbReference type="InterPro" id="IPR011600">
    <property type="entry name" value="Pept_C14_caspase"/>
</dbReference>
<dbReference type="GO" id="GO:0006508">
    <property type="term" value="P:proteolysis"/>
    <property type="evidence" value="ECO:0007669"/>
    <property type="project" value="InterPro"/>
</dbReference>
<accession>A0A0F6H3B2</accession>
<reference evidence="2 3" key="1">
    <citation type="submission" date="2012-09" db="EMBL/GenBank/DDBJ databases">
        <authorList>
            <person name="Harkins D.M."/>
            <person name="Durkin A.S."/>
            <person name="Brinkac L.M."/>
            <person name="Selengut J.D."/>
            <person name="Sanka R."/>
            <person name="DePew J."/>
            <person name="Purushe J."/>
            <person name="Chanthongthip A."/>
            <person name="Lattana O."/>
            <person name="Phetsouvanh R."/>
            <person name="Newton P.N."/>
            <person name="Vinetz J.M."/>
            <person name="Sutton G.G."/>
            <person name="Nelson W.C."/>
            <person name="Fouts D.E."/>
        </authorList>
    </citation>
    <scope>NUCLEOTIDE SEQUENCE [LARGE SCALE GENOMIC DNA]</scope>
    <source>
        <strain evidence="2 3">UI 12621</strain>
    </source>
</reference>
<proteinExistence type="predicted"/>
<dbReference type="InterPro" id="IPR029030">
    <property type="entry name" value="Caspase-like_dom_sf"/>
</dbReference>
<dbReference type="SUPFAM" id="SSF52129">
    <property type="entry name" value="Caspase-like"/>
    <property type="match status" value="1"/>
</dbReference>
<evidence type="ECO:0000259" key="1">
    <source>
        <dbReference type="Pfam" id="PF00656"/>
    </source>
</evidence>
<comment type="caution">
    <text evidence="2">The sequence shown here is derived from an EMBL/GenBank/DDBJ whole genome shotgun (WGS) entry which is preliminary data.</text>
</comment>
<name>A0A0F6H3B2_LEPIR</name>
<evidence type="ECO:0000313" key="2">
    <source>
        <dbReference type="EMBL" id="EKO22673.1"/>
    </source>
</evidence>
<protein>
    <submittedName>
        <fullName evidence="2">Caspase domain protein</fullName>
    </submittedName>
</protein>
<dbReference type="GO" id="GO:0004197">
    <property type="term" value="F:cysteine-type endopeptidase activity"/>
    <property type="evidence" value="ECO:0007669"/>
    <property type="project" value="InterPro"/>
</dbReference>
<dbReference type="Gene3D" id="3.40.50.1460">
    <property type="match status" value="1"/>
</dbReference>
<dbReference type="EMBL" id="AHNQ02000059">
    <property type="protein sequence ID" value="EKO22673.1"/>
    <property type="molecule type" value="Genomic_DNA"/>
</dbReference>
<dbReference type="Proteomes" id="UP000006324">
    <property type="component" value="Unassembled WGS sequence"/>
</dbReference>
<organism evidence="2 3">
    <name type="scientific">Leptospira interrogans str. UI 12621</name>
    <dbReference type="NCBI Taxonomy" id="1049937"/>
    <lineage>
        <taxon>Bacteria</taxon>
        <taxon>Pseudomonadati</taxon>
        <taxon>Spirochaetota</taxon>
        <taxon>Spirochaetia</taxon>
        <taxon>Leptospirales</taxon>
        <taxon>Leptospiraceae</taxon>
        <taxon>Leptospira</taxon>
    </lineage>
</organism>
<feature type="domain" description="Peptidase C14 caspase" evidence="1">
    <location>
        <begin position="2"/>
        <end position="235"/>
    </location>
</feature>
<gene>
    <name evidence="2" type="ORF">LEP1GSC104_0030</name>
</gene>
<dbReference type="RefSeq" id="WP_000820914.1">
    <property type="nucleotide sequence ID" value="NZ_AHNQ02000059.1"/>
</dbReference>
<dbReference type="AlphaFoldDB" id="A0A0F6H3B2"/>
<dbReference type="Pfam" id="PF00656">
    <property type="entry name" value="Peptidase_C14"/>
    <property type="match status" value="1"/>
</dbReference>